<feature type="chain" id="PRO_5020029910" evidence="1">
    <location>
        <begin position="21"/>
        <end position="165"/>
    </location>
</feature>
<evidence type="ECO:0000256" key="1">
    <source>
        <dbReference type="SAM" id="SignalP"/>
    </source>
</evidence>
<dbReference type="EMBL" id="MH026107">
    <property type="protein sequence ID" value="QBX88362.1"/>
    <property type="molecule type" value="Genomic_DNA"/>
</dbReference>
<geneLocation type="plastid" evidence="2"/>
<name>A0A4D6BJY7_9FLOR</name>
<organism evidence="2">
    <name type="scientific">Acrochaetium secundatum</name>
    <dbReference type="NCBI Taxonomy" id="209631"/>
    <lineage>
        <taxon>Eukaryota</taxon>
        <taxon>Rhodophyta</taxon>
        <taxon>Florideophyceae</taxon>
        <taxon>Nemaliophycidae</taxon>
        <taxon>Acrochaetiales</taxon>
        <taxon>Acrochaetiaceae</taxon>
        <taxon>Acrochaetium</taxon>
    </lineage>
</organism>
<protein>
    <submittedName>
        <fullName evidence="2">Uncharacterized protein</fullName>
    </submittedName>
</protein>
<sequence length="165" mass="19477">MTSSIFLAKNLVILFICVQSLEPCINDKILRQSTILTLDKLFKIQNTNLVTYTSAAQKHDLKYLIVLLDVLLMLASQPYIQKNIRSTLVDLGSKDPDCQILSSYMKRFSYQYYRTFKPYIIGYNKYNDYHWIRKISLINLVLLEQLPRLHSKYYILLYLLYNSSN</sequence>
<dbReference type="GeneID" id="40138464"/>
<proteinExistence type="predicted"/>
<keyword evidence="1" id="KW-0732">Signal</keyword>
<dbReference type="RefSeq" id="YP_009628579.1">
    <property type="nucleotide sequence ID" value="NC_042170.1"/>
</dbReference>
<evidence type="ECO:0000313" key="2">
    <source>
        <dbReference type="EMBL" id="QBX88362.1"/>
    </source>
</evidence>
<feature type="signal peptide" evidence="1">
    <location>
        <begin position="1"/>
        <end position="20"/>
    </location>
</feature>
<dbReference type="AlphaFoldDB" id="A0A4D6BJY7"/>
<reference evidence="2" key="1">
    <citation type="journal article" date="2019" name="Phycologia">
        <title>Chloroplast and mitochondrial genomes of Balbiania investiens (Balbianiales, Nemaliophycidae).</title>
        <authorList>
            <person name="Evans J.R."/>
            <person name="StAmour N."/>
            <person name="Verbruggen H."/>
            <person name="Salomaki E.D."/>
            <person name="Vis M.L."/>
        </authorList>
    </citation>
    <scope>NUCLEOTIDE SEQUENCE</scope>
</reference>
<keyword evidence="2" id="KW-0934">Plastid</keyword>
<accession>A0A4D6BJY7</accession>
<gene>
    <name evidence="2" type="primary">orf6</name>
</gene>